<feature type="region of interest" description="Disordered" evidence="1">
    <location>
        <begin position="517"/>
        <end position="557"/>
    </location>
</feature>
<reference evidence="4" key="1">
    <citation type="submission" date="2021-01" db="EMBL/GenBank/DDBJ databases">
        <title>Adiantum capillus-veneris genome.</title>
        <authorList>
            <person name="Fang Y."/>
            <person name="Liao Q."/>
        </authorList>
    </citation>
    <scope>NUCLEOTIDE SEQUENCE</scope>
    <source>
        <strain evidence="4">H3</strain>
        <tissue evidence="4">Leaf</tissue>
    </source>
</reference>
<dbReference type="InterPro" id="IPR032795">
    <property type="entry name" value="DUF3741-assoc"/>
</dbReference>
<feature type="region of interest" description="Disordered" evidence="1">
    <location>
        <begin position="1"/>
        <end position="23"/>
    </location>
</feature>
<evidence type="ECO:0000313" key="5">
    <source>
        <dbReference type="Proteomes" id="UP000886520"/>
    </source>
</evidence>
<comment type="caution">
    <text evidence="4">The sequence shown here is derived from an EMBL/GenBank/DDBJ whole genome shotgun (WGS) entry which is preliminary data.</text>
</comment>
<gene>
    <name evidence="4" type="ORF">GOP47_0012303</name>
</gene>
<feature type="compositionally biased region" description="Polar residues" evidence="1">
    <location>
        <begin position="409"/>
        <end position="419"/>
    </location>
</feature>
<dbReference type="PANTHER" id="PTHR21726">
    <property type="entry name" value="PHOSPHATIDYLINOSITOL N-ACETYLGLUCOSAMINYLTRANSFERASE SUBUNIT P DOWN SYNDROME CRITICAL REGION PROTEIN 5 -RELATED"/>
    <property type="match status" value="1"/>
</dbReference>
<evidence type="ECO:0000313" key="4">
    <source>
        <dbReference type="EMBL" id="KAI5072197.1"/>
    </source>
</evidence>
<accession>A0A9D4UQX8</accession>
<protein>
    <submittedName>
        <fullName evidence="4">Uncharacterized protein</fullName>
    </submittedName>
</protein>
<feature type="compositionally biased region" description="Polar residues" evidence="1">
    <location>
        <begin position="433"/>
        <end position="452"/>
    </location>
</feature>
<dbReference type="Pfam" id="PF14383">
    <property type="entry name" value="VARLMGL"/>
    <property type="match status" value="1"/>
</dbReference>
<evidence type="ECO:0000259" key="3">
    <source>
        <dbReference type="Pfam" id="PF14383"/>
    </source>
</evidence>
<proteinExistence type="predicted"/>
<dbReference type="InterPro" id="IPR025486">
    <property type="entry name" value="DUF4378"/>
</dbReference>
<feature type="compositionally biased region" description="Low complexity" evidence="1">
    <location>
        <begin position="420"/>
        <end position="432"/>
    </location>
</feature>
<dbReference type="EMBL" id="JABFUD020000012">
    <property type="protein sequence ID" value="KAI5072197.1"/>
    <property type="molecule type" value="Genomic_DNA"/>
</dbReference>
<name>A0A9D4UQX8_ADICA</name>
<dbReference type="Proteomes" id="UP000886520">
    <property type="component" value="Chromosome 12"/>
</dbReference>
<dbReference type="PANTHER" id="PTHR21726:SF61">
    <property type="entry name" value="DNAA INITIATOR-ASSOCIATING PROTEIN"/>
    <property type="match status" value="1"/>
</dbReference>
<dbReference type="Pfam" id="PF14309">
    <property type="entry name" value="DUF4378"/>
    <property type="match status" value="1"/>
</dbReference>
<sequence length="1050" mass="115612">MADSPGKVLSSFTSSNEKKGDTSKVGGCAGVFFQLFDRFNGRKFLPHKLLPSERSKHITISHTEEKLPMAKLLLIADEKRIAASKKEKETLSDELIEGNENHEGRREMHVSVVAKLMGLETMPSSKISRERKQARVLKDEAEALSARKPLQKKKVPGKRVQRNTKAMDIRMQSTKRATKPSHTDHLCGLKLTGSTPVTDGLKHPSVRSKLIVKSRSSATITQMNSRKGEDSRTFIFTKFSLPTIQIESQLRSILSPSRTSNKVLSPIKSPLSSRSAARLFGAAVKVLEPNLRPARQLGFSLHNANSASHGNCDEDNKKRNSTLIASKRLVQANAPFTDCKGQVTSKYLNPSPEKIRQLSPNHATRNRHPNAREGVRKTLPYVKHEKRPHKIVSGKKQSLVTDSCKLEANDSTSGGCSLRTSSTSNKTSANSTQMGNKQENTLVTEGGMSSVQGPHMSIASHGAGSAKDANHGMNVQPLRFERSQRLTCPLDKLAKNTIQEGSRNNFKARFANDSKSTILGKTSSTGAPSRTNEVQSKRESSCSGSSSKRKASRLSPKSALLSDVARAVVGDLTLQTIENERRIKMLALEKQSVSPQSDSNVPDVCYDGCNMTSSIEADSKGRTRVRAKWEVTDERKKSLTMSRISCNVSQSTSSSVGNNRRGDSALEADIASVGLLHGPFLSLNAPTSRSWCSQFGTNEHNLFCNDGSEAMNYCSTLHNKESRDLNVCSSKIDGYLGGVKQQSSNDSSTPLKEDSCAQDSESISGSLCAEECEQPSPISILDSPFHDSASCSSDSFEGPQGFQLWEAVENENLDYLSTVENHVESPGILTQMSQLHSIDSRSSDVDAKNKPITEYEEKYMKKILGTVLHSAELAVWERLALSGPLIDPLIYYELEESHKHTQGARMSTSVCEEFDHERDHCYGTTFAAWCKEGTPQQRKLYFDCIEVALGLSLELAMQSYGFLLPFLHFSPAYLQKAVHKHLGEWKGLALSMNLDDMMTVEINSGMARWLKYGDEVEIVAANMETIIFNSLIDEVTEDALKDVEACCVCR</sequence>
<evidence type="ECO:0000259" key="2">
    <source>
        <dbReference type="Pfam" id="PF14309"/>
    </source>
</evidence>
<feature type="compositionally biased region" description="Polar residues" evidence="1">
    <location>
        <begin position="517"/>
        <end position="534"/>
    </location>
</feature>
<feature type="domain" description="DUF4378" evidence="2">
    <location>
        <begin position="857"/>
        <end position="1034"/>
    </location>
</feature>
<dbReference type="OrthoDB" id="1929714at2759"/>
<feature type="domain" description="DUF3741" evidence="3">
    <location>
        <begin position="111"/>
        <end position="128"/>
    </location>
</feature>
<feature type="region of interest" description="Disordered" evidence="1">
    <location>
        <begin position="343"/>
        <end position="471"/>
    </location>
</feature>
<evidence type="ECO:0000256" key="1">
    <source>
        <dbReference type="SAM" id="MobiDB-lite"/>
    </source>
</evidence>
<organism evidence="4 5">
    <name type="scientific">Adiantum capillus-veneris</name>
    <name type="common">Maidenhair fern</name>
    <dbReference type="NCBI Taxonomy" id="13818"/>
    <lineage>
        <taxon>Eukaryota</taxon>
        <taxon>Viridiplantae</taxon>
        <taxon>Streptophyta</taxon>
        <taxon>Embryophyta</taxon>
        <taxon>Tracheophyta</taxon>
        <taxon>Polypodiopsida</taxon>
        <taxon>Polypodiidae</taxon>
        <taxon>Polypodiales</taxon>
        <taxon>Pteridineae</taxon>
        <taxon>Pteridaceae</taxon>
        <taxon>Vittarioideae</taxon>
        <taxon>Adiantum</taxon>
    </lineage>
</organism>
<feature type="compositionally biased region" description="Basic residues" evidence="1">
    <location>
        <begin position="384"/>
        <end position="393"/>
    </location>
</feature>
<keyword evidence="5" id="KW-1185">Reference proteome</keyword>
<dbReference type="AlphaFoldDB" id="A0A9D4UQX8"/>